<dbReference type="KEGG" id="stsi:A4E84_36890"/>
<accession>A0A143CAZ8</accession>
<keyword evidence="3" id="KW-1185">Reference proteome</keyword>
<dbReference type="RefSeq" id="WP_062930708.1">
    <property type="nucleotide sequence ID" value="NZ_CP015098.1"/>
</dbReference>
<protein>
    <recommendedName>
        <fullName evidence="4">Integral membrane protein</fullName>
    </recommendedName>
</protein>
<keyword evidence="1" id="KW-0812">Transmembrane</keyword>
<evidence type="ECO:0008006" key="4">
    <source>
        <dbReference type="Google" id="ProtNLM"/>
    </source>
</evidence>
<keyword evidence="1" id="KW-0472">Membrane</keyword>
<dbReference type="EMBL" id="CP015098">
    <property type="protein sequence ID" value="AMW14568.1"/>
    <property type="molecule type" value="Genomic_DNA"/>
</dbReference>
<evidence type="ECO:0000313" key="3">
    <source>
        <dbReference type="Proteomes" id="UP000076096"/>
    </source>
</evidence>
<gene>
    <name evidence="2" type="ORF">A4E84_36890</name>
</gene>
<dbReference type="Proteomes" id="UP000076096">
    <property type="component" value="Chromosome"/>
</dbReference>
<reference evidence="3" key="1">
    <citation type="submission" date="2016-04" db="EMBL/GenBank/DDBJ databases">
        <authorList>
            <person name="Zhang B."/>
        </authorList>
    </citation>
    <scope>NUCLEOTIDE SEQUENCE [LARGE SCALE GENOMIC DNA]</scope>
    <source>
        <strain evidence="3">S10</strain>
    </source>
</reference>
<sequence length="119" mass="12774">MKRHLSFVVVAGWGLLNALLLTVLVVYGENTMVYWLWGSVVVVLELAALLVLVSSRAGPDQHVRYRVPDRSAGAVAPAAFGFLLVALSFVYGWWLLAVAGPVLLVAAALAVRGTTAREE</sequence>
<evidence type="ECO:0000313" key="2">
    <source>
        <dbReference type="EMBL" id="AMW14568.1"/>
    </source>
</evidence>
<proteinExistence type="predicted"/>
<dbReference type="STRING" id="1783515.A4E84_36890"/>
<feature type="transmembrane region" description="Helical" evidence="1">
    <location>
        <begin position="34"/>
        <end position="55"/>
    </location>
</feature>
<keyword evidence="1" id="KW-1133">Transmembrane helix</keyword>
<feature type="transmembrane region" description="Helical" evidence="1">
    <location>
        <begin position="67"/>
        <end position="87"/>
    </location>
</feature>
<organism evidence="2 3">
    <name type="scientific">Streptomyces qaidamensis</name>
    <dbReference type="NCBI Taxonomy" id="1783515"/>
    <lineage>
        <taxon>Bacteria</taxon>
        <taxon>Bacillati</taxon>
        <taxon>Actinomycetota</taxon>
        <taxon>Actinomycetes</taxon>
        <taxon>Kitasatosporales</taxon>
        <taxon>Streptomycetaceae</taxon>
        <taxon>Streptomyces</taxon>
        <taxon>Streptomyces aurantiacus group</taxon>
    </lineage>
</organism>
<evidence type="ECO:0000256" key="1">
    <source>
        <dbReference type="SAM" id="Phobius"/>
    </source>
</evidence>
<feature type="transmembrane region" description="Helical" evidence="1">
    <location>
        <begin position="7"/>
        <end position="28"/>
    </location>
</feature>
<name>A0A143CAZ8_9ACTN</name>
<dbReference type="AlphaFoldDB" id="A0A143CAZ8"/>